<dbReference type="InterPro" id="IPR037516">
    <property type="entry name" value="Tripartite_DENN"/>
</dbReference>
<evidence type="ECO:0000313" key="3">
    <source>
        <dbReference type="Proteomes" id="UP000676336"/>
    </source>
</evidence>
<dbReference type="Pfam" id="PF02141">
    <property type="entry name" value="DENN"/>
    <property type="match status" value="1"/>
</dbReference>
<gene>
    <name evidence="2" type="ORF">SMN809_LOCUS19170</name>
</gene>
<name>A0A8S2R1T7_9BILA</name>
<dbReference type="Proteomes" id="UP000676336">
    <property type="component" value="Unassembled WGS sequence"/>
</dbReference>
<accession>A0A8S2R1T7</accession>
<evidence type="ECO:0000259" key="1">
    <source>
        <dbReference type="PROSITE" id="PS50211"/>
    </source>
</evidence>
<dbReference type="InterPro" id="IPR057977">
    <property type="entry name" value="TPR_DENND3"/>
</dbReference>
<feature type="domain" description="UDENN" evidence="1">
    <location>
        <begin position="9"/>
        <end position="439"/>
    </location>
</feature>
<reference evidence="2" key="1">
    <citation type="submission" date="2021-02" db="EMBL/GenBank/DDBJ databases">
        <authorList>
            <person name="Nowell W R."/>
        </authorList>
    </citation>
    <scope>NUCLEOTIDE SEQUENCE</scope>
</reference>
<dbReference type="Pfam" id="PF03456">
    <property type="entry name" value="uDENN"/>
    <property type="match status" value="1"/>
</dbReference>
<comment type="caution">
    <text evidence="2">The sequence shown here is derived from an EMBL/GenBank/DDBJ whole genome shotgun (WGS) entry which is preliminary data.</text>
</comment>
<dbReference type="PROSITE" id="PS50211">
    <property type="entry name" value="DENN"/>
    <property type="match status" value="1"/>
</dbReference>
<dbReference type="PANTHER" id="PTHR12296:SF21">
    <property type="entry name" value="DENN DOMAIN-CONTAINING PROTEIN 3"/>
    <property type="match status" value="1"/>
</dbReference>
<dbReference type="AlphaFoldDB" id="A0A8S2R1T7"/>
<dbReference type="InterPro" id="IPR001194">
    <property type="entry name" value="cDENN_dom"/>
</dbReference>
<dbReference type="GO" id="GO:0005085">
    <property type="term" value="F:guanyl-nucleotide exchange factor activity"/>
    <property type="evidence" value="ECO:0007669"/>
    <property type="project" value="UniProtKB-ARBA"/>
</dbReference>
<dbReference type="Gene3D" id="3.40.50.11500">
    <property type="match status" value="1"/>
</dbReference>
<proteinExistence type="predicted"/>
<dbReference type="GO" id="GO:0031410">
    <property type="term" value="C:cytoplasmic vesicle"/>
    <property type="evidence" value="ECO:0007669"/>
    <property type="project" value="TreeGrafter"/>
</dbReference>
<dbReference type="SMART" id="SM00799">
    <property type="entry name" value="DENN"/>
    <property type="match status" value="1"/>
</dbReference>
<dbReference type="InterPro" id="IPR043153">
    <property type="entry name" value="DENN_C"/>
</dbReference>
<protein>
    <recommendedName>
        <fullName evidence="1">UDENN domain-containing protein</fullName>
    </recommendedName>
</protein>
<dbReference type="InterPro" id="IPR005113">
    <property type="entry name" value="uDENN_dom"/>
</dbReference>
<dbReference type="InterPro" id="IPR051696">
    <property type="entry name" value="DENN_Domain_GEFs"/>
</dbReference>
<feature type="non-terminal residue" evidence="2">
    <location>
        <position position="981"/>
    </location>
</feature>
<dbReference type="PANTHER" id="PTHR12296">
    <property type="entry name" value="DENN DOMAIN-CONTAINING PROTEIN 4"/>
    <property type="match status" value="1"/>
</dbReference>
<evidence type="ECO:0000313" key="2">
    <source>
        <dbReference type="EMBL" id="CAF4139463.1"/>
    </source>
</evidence>
<dbReference type="EMBL" id="CAJOBI010009494">
    <property type="protein sequence ID" value="CAF4139463.1"/>
    <property type="molecule type" value="Genomic_DNA"/>
</dbReference>
<organism evidence="2 3">
    <name type="scientific">Rotaria magnacalcarata</name>
    <dbReference type="NCBI Taxonomy" id="392030"/>
    <lineage>
        <taxon>Eukaryota</taxon>
        <taxon>Metazoa</taxon>
        <taxon>Spiralia</taxon>
        <taxon>Gnathifera</taxon>
        <taxon>Rotifera</taxon>
        <taxon>Eurotatoria</taxon>
        <taxon>Bdelloidea</taxon>
        <taxon>Philodinida</taxon>
        <taxon>Philodinidae</taxon>
        <taxon>Rotaria</taxon>
    </lineage>
</organism>
<dbReference type="Pfam" id="PF25570">
    <property type="entry name" value="TPR_DENND3"/>
    <property type="match status" value="1"/>
</dbReference>
<dbReference type="GO" id="GO:0032483">
    <property type="term" value="P:regulation of Rab protein signal transduction"/>
    <property type="evidence" value="ECO:0007669"/>
    <property type="project" value="TreeGrafter"/>
</dbReference>
<sequence>MSLLNSFIDSVACVGFSSERGLKLDTESKEDGTPFTSSLQPSLLAIVTACSAMYPQLRGNEFIDPCYPPVGLTSSNSSRTSSLGSDRSVPIFPSAAITRTPKQHIPAAYNNIPIFCFPDGARATYERENERIHHIVFTQEEGKRIYALALTFQQSFNLKTNKPEDDGTYQIEDVNLATLTSRRPSESRIPIAIERQKSVTSLSISNYSKLVTTLECLLYLIYPLKWAHVYVPFVPDGLRDYYLEGPPGSYIMGAHSRHQSIVEDLNMSFTCNLDNNKNIHVPKDMEFRHLPPTKIQRFVTRITEFLEDIKVSRSLQNVHSPVRLRIDQRREFEHQQRIETNHKIIQIFLDLMVDLCGDALKPIYWKVNHSQLSPTNTLTRTSSNDTKSSNHNQTKVTFSKEKYLLSKTEGIELEFYRIFVETTAFQLLMDEEIRSTSPTVFRHICQLHSSSDENQFYHFNHLSSEENNDDEDEDEHEATTLYDSMSSQMLLPLPDWPTNTSTHYLDICIELFTSELKNAQQENSPSVIAVYAYLRGCALLARGQYLDGLRDLYLIENPNLFPREYIETVVLSRLADECLLDLFFNESYYTNAPEWKKLRTRATSQRMSIIDLERSGGFLDDENSVEPGIEGALDNEWNIIEKNLTYEQFSEHVHHSRIVLDNETTQKLFNALMYWTDSTITKTLKKDKTLTANKSSETTKPTPRRLSITGTTLIDTLTMLNGVGRGNQNATVSSKSSISSNSTLPIVLFESFLDNWQRTNAEKVRMNRCLPEDRQKKESILKISSSGIVSKADGPGKLLLTQKRLYFLPETRSFARVLTELVNITSVEKYQHQTAFSSSKPGIKVYAAASTNTSSLPRDSTVTLKSKLSSSSPFDKDSKSSIRLIFKNCQEQELWYIIIVELWSGVTISNEQCDTSVLNKASRHIALMDTLANIDYDDESTAVGNKQGSNYREKPKQRHNEVIRLFAYICFDFKIMKIHHT</sequence>